<dbReference type="Proteomes" id="UP000799764">
    <property type="component" value="Unassembled WGS sequence"/>
</dbReference>
<sequence>MKPNAAAGLAPRSHGGAVVCLQYAESGPRYGKDTGTSRARDGIVLLTAGWCAAAVRLSEPWAVSVHVWRLASGSGAWRDETARQLTTTSQSLERVSPCAPGVLERMALGQVVNHVLRLPTPRRLRATSRAGAAVRMGSHAETVGKRWRAPGMGVGVGVGVSSYP</sequence>
<evidence type="ECO:0000313" key="2">
    <source>
        <dbReference type="Proteomes" id="UP000799764"/>
    </source>
</evidence>
<dbReference type="EMBL" id="MU001509">
    <property type="protein sequence ID" value="KAF2439366.1"/>
    <property type="molecule type" value="Genomic_DNA"/>
</dbReference>
<accession>A0A9P4P8F0</accession>
<dbReference type="AlphaFoldDB" id="A0A9P4P8F0"/>
<keyword evidence="2" id="KW-1185">Reference proteome</keyword>
<protein>
    <submittedName>
        <fullName evidence="1">Uncharacterized protein</fullName>
    </submittedName>
</protein>
<gene>
    <name evidence="1" type="ORF">P171DRAFT_121375</name>
</gene>
<reference evidence="1" key="1">
    <citation type="journal article" date="2020" name="Stud. Mycol.">
        <title>101 Dothideomycetes genomes: a test case for predicting lifestyles and emergence of pathogens.</title>
        <authorList>
            <person name="Haridas S."/>
            <person name="Albert R."/>
            <person name="Binder M."/>
            <person name="Bloem J."/>
            <person name="Labutti K."/>
            <person name="Salamov A."/>
            <person name="Andreopoulos B."/>
            <person name="Baker S."/>
            <person name="Barry K."/>
            <person name="Bills G."/>
            <person name="Bluhm B."/>
            <person name="Cannon C."/>
            <person name="Castanera R."/>
            <person name="Culley D."/>
            <person name="Daum C."/>
            <person name="Ezra D."/>
            <person name="Gonzalez J."/>
            <person name="Henrissat B."/>
            <person name="Kuo A."/>
            <person name="Liang C."/>
            <person name="Lipzen A."/>
            <person name="Lutzoni F."/>
            <person name="Magnuson J."/>
            <person name="Mondo S."/>
            <person name="Nolan M."/>
            <person name="Ohm R."/>
            <person name="Pangilinan J."/>
            <person name="Park H.-J."/>
            <person name="Ramirez L."/>
            <person name="Alfaro M."/>
            <person name="Sun H."/>
            <person name="Tritt A."/>
            <person name="Yoshinaga Y."/>
            <person name="Zwiers L.-H."/>
            <person name="Turgeon B."/>
            <person name="Goodwin S."/>
            <person name="Spatafora J."/>
            <person name="Crous P."/>
            <person name="Grigoriev I."/>
        </authorList>
    </citation>
    <scope>NUCLEOTIDE SEQUENCE</scope>
    <source>
        <strain evidence="1">CBS 690.94</strain>
    </source>
</reference>
<name>A0A9P4P8F0_9PLEO</name>
<evidence type="ECO:0000313" key="1">
    <source>
        <dbReference type="EMBL" id="KAF2439366.1"/>
    </source>
</evidence>
<comment type="caution">
    <text evidence="1">The sequence shown here is derived from an EMBL/GenBank/DDBJ whole genome shotgun (WGS) entry which is preliminary data.</text>
</comment>
<proteinExistence type="predicted"/>
<organism evidence="1 2">
    <name type="scientific">Karstenula rhodostoma CBS 690.94</name>
    <dbReference type="NCBI Taxonomy" id="1392251"/>
    <lineage>
        <taxon>Eukaryota</taxon>
        <taxon>Fungi</taxon>
        <taxon>Dikarya</taxon>
        <taxon>Ascomycota</taxon>
        <taxon>Pezizomycotina</taxon>
        <taxon>Dothideomycetes</taxon>
        <taxon>Pleosporomycetidae</taxon>
        <taxon>Pleosporales</taxon>
        <taxon>Massarineae</taxon>
        <taxon>Didymosphaeriaceae</taxon>
        <taxon>Karstenula</taxon>
    </lineage>
</organism>